<comment type="caution">
    <text evidence="2">The sequence shown here is derived from an EMBL/GenBank/DDBJ whole genome shotgun (WGS) entry which is preliminary data.</text>
</comment>
<feature type="domain" description="Tn3 transposase DDE" evidence="1">
    <location>
        <begin position="1"/>
        <end position="212"/>
    </location>
</feature>
<name>A0ABR9KCU6_9ACTN</name>
<evidence type="ECO:0000259" key="1">
    <source>
        <dbReference type="Pfam" id="PF01526"/>
    </source>
</evidence>
<evidence type="ECO:0000313" key="2">
    <source>
        <dbReference type="EMBL" id="MBE1559834.1"/>
    </source>
</evidence>
<evidence type="ECO:0000313" key="3">
    <source>
        <dbReference type="Proteomes" id="UP000661607"/>
    </source>
</evidence>
<sequence>MFGFDLMPRIRNWKGLTFFQHSDQVTYHHIDSLFRGEGGNRNVIDWELVEKMWLDLMRVAISIREGRLNSVTLLRRLGSHSRKNEIYRAFREVGRSGRTVALLRFLADPALRRRITAVTNKVEGFNGFSGWLRFGNDGVIADNDPAEQEKMIKFNSLLANCVIFHTALDMTDVLRQLLAEGWQPEQSSDITAADIAQLSPYLTAHISRFGLYATDVLRLRPDDFDPDLSQIDFTDLAAAA</sequence>
<dbReference type="Pfam" id="PF01526">
    <property type="entry name" value="DDE_Tnp_Tn3"/>
    <property type="match status" value="1"/>
</dbReference>
<dbReference type="InterPro" id="IPR002513">
    <property type="entry name" value="Tn3_Tnp_DDE_dom"/>
</dbReference>
<proteinExistence type="predicted"/>
<dbReference type="Proteomes" id="UP000661607">
    <property type="component" value="Unassembled WGS sequence"/>
</dbReference>
<reference evidence="2 3" key="1">
    <citation type="submission" date="2020-10" db="EMBL/GenBank/DDBJ databases">
        <title>Sequencing the genomes of 1000 actinobacteria strains.</title>
        <authorList>
            <person name="Klenk H.-P."/>
        </authorList>
    </citation>
    <scope>NUCLEOTIDE SEQUENCE [LARGE SCALE GENOMIC DNA]</scope>
    <source>
        <strain evidence="2 3">DSM 43748</strain>
    </source>
</reference>
<accession>A0ABR9KCU6</accession>
<gene>
    <name evidence="2" type="ORF">H4W81_002613</name>
</gene>
<dbReference type="EMBL" id="JADBEF010000001">
    <property type="protein sequence ID" value="MBE1559834.1"/>
    <property type="molecule type" value="Genomic_DNA"/>
</dbReference>
<keyword evidence="3" id="KW-1185">Reference proteome</keyword>
<protein>
    <submittedName>
        <fullName evidence="2">TnpA family transposase</fullName>
    </submittedName>
</protein>
<organism evidence="2 3">
    <name type="scientific">Nonomuraea africana</name>
    <dbReference type="NCBI Taxonomy" id="46171"/>
    <lineage>
        <taxon>Bacteria</taxon>
        <taxon>Bacillati</taxon>
        <taxon>Actinomycetota</taxon>
        <taxon>Actinomycetes</taxon>
        <taxon>Streptosporangiales</taxon>
        <taxon>Streptosporangiaceae</taxon>
        <taxon>Nonomuraea</taxon>
    </lineage>
</organism>